<accession>L0R8C0</accession>
<feature type="compositionally biased region" description="Low complexity" evidence="1">
    <location>
        <begin position="31"/>
        <end position="44"/>
    </location>
</feature>
<name>L0R8C0_HUMAN</name>
<dbReference type="AlphaFoldDB" id="L0R8C0"/>
<organism evidence="2">
    <name type="scientific">Homo sapiens</name>
    <name type="common">Human</name>
    <dbReference type="NCBI Taxonomy" id="9606"/>
    <lineage>
        <taxon>Eukaryota</taxon>
        <taxon>Metazoa</taxon>
        <taxon>Chordata</taxon>
        <taxon>Craniata</taxon>
        <taxon>Vertebrata</taxon>
        <taxon>Euteleostomi</taxon>
        <taxon>Mammalia</taxon>
        <taxon>Eutheria</taxon>
        <taxon>Euarchontoglires</taxon>
        <taxon>Primates</taxon>
        <taxon>Haplorrhini</taxon>
        <taxon>Catarrhini</taxon>
        <taxon>Hominidae</taxon>
        <taxon>Homo</taxon>
    </lineage>
</organism>
<evidence type="ECO:0000256" key="1">
    <source>
        <dbReference type="SAM" id="MobiDB-lite"/>
    </source>
</evidence>
<sequence length="44" mass="4964">MIIFEAGSHSVARAGVQWQDQGSLQPRPPRLQRSSRLSLLSSWE</sequence>
<dbReference type="AGR" id="HGNC:9124"/>
<gene>
    <name evidence="2" type="primary">PMS2P10</name>
</gene>
<feature type="region of interest" description="Disordered" evidence="1">
    <location>
        <begin position="17"/>
        <end position="44"/>
    </location>
</feature>
<evidence type="ECO:0000313" key="2">
    <source>
        <dbReference type="EMBL" id="CCO13791.1"/>
    </source>
</evidence>
<proteinExistence type="predicted"/>
<dbReference type="PANTHER" id="PTHR46254">
    <property type="entry name" value="PROTEIN GVQW1-RELATED"/>
    <property type="match status" value="1"/>
</dbReference>
<reference evidence="2" key="1">
    <citation type="submission" date="2012-10" db="EMBL/GenBank/DDBJ databases">
        <title>Direct identification of alternative open reading frame translation products in human.</title>
        <authorList>
            <person name="Vanderperre B."/>
            <person name="Lucier J.-F."/>
            <person name="Motard J."/>
            <person name="Tremblay G."/>
            <person name="Vanderperre S."/>
            <person name="Wisztorski M."/>
            <person name="Salzet M."/>
            <person name="Boisvert F.-M."/>
            <person name="Roucou X."/>
        </authorList>
    </citation>
    <scope>NUCLEOTIDE SEQUENCE</scope>
</reference>
<dbReference type="EMBL" id="HF548080">
    <property type="protein sequence ID" value="CCO13791.1"/>
    <property type="molecule type" value="Genomic_DNA"/>
</dbReference>
<protein>
    <submittedName>
        <fullName evidence="2">Alternative protein PMS2P10</fullName>
    </submittedName>
</protein>
<dbReference type="GeneCards" id="PMS2P10"/>